<reference evidence="1 2" key="1">
    <citation type="submission" date="2016-01" db="EMBL/GenBank/DDBJ databases">
        <title>Biosynthesis of antibiotic leucinostatins and their inhibition on Phytophthora in bio-control Purpureocillium lilacinum.</title>
        <authorList>
            <person name="Wang G."/>
            <person name="Liu Z."/>
            <person name="Lin R."/>
            <person name="Li E."/>
            <person name="Mao Z."/>
            <person name="Ling J."/>
            <person name="Yin W."/>
            <person name="Xie B."/>
        </authorList>
    </citation>
    <scope>NUCLEOTIDE SEQUENCE [LARGE SCALE GENOMIC DNA]</scope>
    <source>
        <strain evidence="1">PLBJ-1</strain>
    </source>
</reference>
<organism evidence="1 2">
    <name type="scientific">Purpureocillium lilacinum</name>
    <name type="common">Paecilomyces lilacinus</name>
    <dbReference type="NCBI Taxonomy" id="33203"/>
    <lineage>
        <taxon>Eukaryota</taxon>
        <taxon>Fungi</taxon>
        <taxon>Dikarya</taxon>
        <taxon>Ascomycota</taxon>
        <taxon>Pezizomycotina</taxon>
        <taxon>Sordariomycetes</taxon>
        <taxon>Hypocreomycetidae</taxon>
        <taxon>Hypocreales</taxon>
        <taxon>Ophiocordycipitaceae</taxon>
        <taxon>Purpureocillium</taxon>
    </lineage>
</organism>
<gene>
    <name evidence="1" type="ORF">VFPBJ_06335</name>
</gene>
<comment type="caution">
    <text evidence="1">The sequence shown here is derived from an EMBL/GenBank/DDBJ whole genome shotgun (WGS) entry which is preliminary data.</text>
</comment>
<name>A0A179GK10_PURLI</name>
<evidence type="ECO:0000313" key="1">
    <source>
        <dbReference type="EMBL" id="OAQ78216.1"/>
    </source>
</evidence>
<evidence type="ECO:0000313" key="2">
    <source>
        <dbReference type="Proteomes" id="UP000078240"/>
    </source>
</evidence>
<proteinExistence type="predicted"/>
<dbReference type="Proteomes" id="UP000078240">
    <property type="component" value="Unassembled WGS sequence"/>
</dbReference>
<protein>
    <submittedName>
        <fullName evidence="1">Uncharacterized protein</fullName>
    </submittedName>
</protein>
<accession>A0A179GK10</accession>
<dbReference type="EMBL" id="LSBH01000005">
    <property type="protein sequence ID" value="OAQ78216.1"/>
    <property type="molecule type" value="Genomic_DNA"/>
</dbReference>
<dbReference type="AlphaFoldDB" id="A0A179GK10"/>
<sequence>MPLIMQCWPPGSSAPARLEICALCSRGDAARARWFATIASDMALAALNTRQRYAGDGPLPLGRHLLLFHGGRMRVSGCWTFPVSREFC</sequence>